<organism evidence="1 2">
    <name type="scientific">Rhizobium gallicum bv. gallicum R602sp</name>
    <dbReference type="NCBI Taxonomy" id="1041138"/>
    <lineage>
        <taxon>Bacteria</taxon>
        <taxon>Pseudomonadati</taxon>
        <taxon>Pseudomonadota</taxon>
        <taxon>Alphaproteobacteria</taxon>
        <taxon>Hyphomicrobiales</taxon>
        <taxon>Rhizobiaceae</taxon>
        <taxon>Rhizobium/Agrobacterium group</taxon>
        <taxon>Rhizobium</taxon>
    </lineage>
</organism>
<sequence length="50" mass="5834">MARGQCLRANSIGKAVERNIPWRSCRRQAEGLRFHRIIGQEVARERQLKS</sequence>
<evidence type="ECO:0000313" key="2">
    <source>
        <dbReference type="Proteomes" id="UP000031368"/>
    </source>
</evidence>
<protein>
    <submittedName>
        <fullName evidence="1">Uncharacterized protein</fullName>
    </submittedName>
</protein>
<proteinExistence type="predicted"/>
<accession>A0A0B4X8L7</accession>
<dbReference type="EMBL" id="CP006878">
    <property type="protein sequence ID" value="AJD43501.1"/>
    <property type="molecule type" value="Genomic_DNA"/>
</dbReference>
<keyword evidence="1" id="KW-0614">Plasmid</keyword>
<geneLocation type="plasmid" evidence="1 2">
    <name>pRgalR602a</name>
</geneLocation>
<name>A0A0B4X8L7_9HYPH</name>
<dbReference type="Proteomes" id="UP000031368">
    <property type="component" value="Plasmid pRgalR602a"/>
</dbReference>
<dbReference type="HOGENOM" id="CLU_3121907_0_0_5"/>
<dbReference type="AlphaFoldDB" id="A0A0B4X8L7"/>
<keyword evidence="2" id="KW-1185">Reference proteome</keyword>
<gene>
    <name evidence="1" type="ORF">RGR602_PA00156</name>
</gene>
<reference evidence="1 2" key="1">
    <citation type="submission" date="2013-11" db="EMBL/GenBank/DDBJ databases">
        <title>Complete genome sequence of Rhizobium gallicum bv. gallicum R602.</title>
        <authorList>
            <person name="Bustos P."/>
            <person name="Santamaria R.I."/>
            <person name="Lozano L."/>
            <person name="Acosta J.L."/>
            <person name="Ormeno-Orrillo E."/>
            <person name="Rogel M.A."/>
            <person name="Romero D."/>
            <person name="Cevallos M.A."/>
            <person name="Martinez-Romero E."/>
            <person name="Gonzalez V."/>
        </authorList>
    </citation>
    <scope>NUCLEOTIDE SEQUENCE [LARGE SCALE GENOMIC DNA]</scope>
    <source>
        <strain evidence="1 2">R602</strain>
        <plasmid evidence="1 2">pRgalR602a</plasmid>
    </source>
</reference>
<dbReference type="KEGG" id="rga:RGR602_PA00156"/>
<evidence type="ECO:0000313" key="1">
    <source>
        <dbReference type="EMBL" id="AJD43501.1"/>
    </source>
</evidence>